<dbReference type="AlphaFoldDB" id="A0A8J5I9M4"/>
<organism evidence="2 3">
    <name type="scientific">Phytophthora aleatoria</name>
    <dbReference type="NCBI Taxonomy" id="2496075"/>
    <lineage>
        <taxon>Eukaryota</taxon>
        <taxon>Sar</taxon>
        <taxon>Stramenopiles</taxon>
        <taxon>Oomycota</taxon>
        <taxon>Peronosporomycetes</taxon>
        <taxon>Peronosporales</taxon>
        <taxon>Peronosporaceae</taxon>
        <taxon>Phytophthora</taxon>
    </lineage>
</organism>
<name>A0A8J5I9M4_9STRA</name>
<proteinExistence type="predicted"/>
<feature type="compositionally biased region" description="Basic and acidic residues" evidence="1">
    <location>
        <begin position="55"/>
        <end position="67"/>
    </location>
</feature>
<dbReference type="EMBL" id="JAENGY010001143">
    <property type="protein sequence ID" value="KAG6952047.1"/>
    <property type="molecule type" value="Genomic_DNA"/>
</dbReference>
<protein>
    <submittedName>
        <fullName evidence="2">Uncharacterized protein</fullName>
    </submittedName>
</protein>
<accession>A0A8J5I9M4</accession>
<evidence type="ECO:0000313" key="2">
    <source>
        <dbReference type="EMBL" id="KAG6952047.1"/>
    </source>
</evidence>
<evidence type="ECO:0000313" key="3">
    <source>
        <dbReference type="Proteomes" id="UP000709295"/>
    </source>
</evidence>
<gene>
    <name evidence="2" type="ORF">JG688_00013458</name>
</gene>
<reference evidence="2" key="1">
    <citation type="submission" date="2021-01" db="EMBL/GenBank/DDBJ databases">
        <title>Phytophthora aleatoria, a newly-described species from Pinus radiata is distinct from Phytophthora cactorum isolates based on comparative genomics.</title>
        <authorList>
            <person name="Mcdougal R."/>
            <person name="Panda P."/>
            <person name="Williams N."/>
            <person name="Studholme D.J."/>
        </authorList>
    </citation>
    <scope>NUCLEOTIDE SEQUENCE</scope>
    <source>
        <strain evidence="2">NZFS 4037</strain>
    </source>
</reference>
<sequence length="133" mass="14614">MAGMPSGEEKPGETQHAAEDEEEGEGGEREPAPGGSTAEETSEGDGVGGSIFDAVEVKESSERETRPHQGKKRPVEDIDEDELVPIPPFQQEHKTWADLDDRLKQCMLETRQVIVVKEVIHVAQRNATLRGQL</sequence>
<feature type="region of interest" description="Disordered" evidence="1">
    <location>
        <begin position="1"/>
        <end position="89"/>
    </location>
</feature>
<dbReference type="Proteomes" id="UP000709295">
    <property type="component" value="Unassembled WGS sequence"/>
</dbReference>
<keyword evidence="3" id="KW-1185">Reference proteome</keyword>
<evidence type="ECO:0000256" key="1">
    <source>
        <dbReference type="SAM" id="MobiDB-lite"/>
    </source>
</evidence>
<comment type="caution">
    <text evidence="2">The sequence shown here is derived from an EMBL/GenBank/DDBJ whole genome shotgun (WGS) entry which is preliminary data.</text>
</comment>
<feature type="compositionally biased region" description="Basic and acidic residues" evidence="1">
    <location>
        <begin position="7"/>
        <end position="18"/>
    </location>
</feature>